<protein>
    <submittedName>
        <fullName evidence="2">Uncharacterized protein</fullName>
    </submittedName>
</protein>
<keyword evidence="1" id="KW-0812">Transmembrane</keyword>
<feature type="transmembrane region" description="Helical" evidence="1">
    <location>
        <begin position="138"/>
        <end position="157"/>
    </location>
</feature>
<gene>
    <name evidence="2" type="ORF">ACMD2_13813</name>
</gene>
<feature type="non-terminal residue" evidence="2">
    <location>
        <position position="1"/>
    </location>
</feature>
<accession>A0A199VMX8</accession>
<name>A0A199VMX8_ANACO</name>
<keyword evidence="1" id="KW-1133">Transmembrane helix</keyword>
<evidence type="ECO:0000256" key="1">
    <source>
        <dbReference type="SAM" id="Phobius"/>
    </source>
</evidence>
<dbReference type="Proteomes" id="UP000092600">
    <property type="component" value="Unassembled WGS sequence"/>
</dbReference>
<evidence type="ECO:0000313" key="3">
    <source>
        <dbReference type="Proteomes" id="UP000092600"/>
    </source>
</evidence>
<proteinExistence type="predicted"/>
<keyword evidence="1" id="KW-0472">Membrane</keyword>
<organism evidence="2 3">
    <name type="scientific">Ananas comosus</name>
    <name type="common">Pineapple</name>
    <name type="synonym">Ananas ananas</name>
    <dbReference type="NCBI Taxonomy" id="4615"/>
    <lineage>
        <taxon>Eukaryota</taxon>
        <taxon>Viridiplantae</taxon>
        <taxon>Streptophyta</taxon>
        <taxon>Embryophyta</taxon>
        <taxon>Tracheophyta</taxon>
        <taxon>Spermatophyta</taxon>
        <taxon>Magnoliopsida</taxon>
        <taxon>Liliopsida</taxon>
        <taxon>Poales</taxon>
        <taxon>Bromeliaceae</taxon>
        <taxon>Bromelioideae</taxon>
        <taxon>Ananas</taxon>
    </lineage>
</organism>
<evidence type="ECO:0000313" key="2">
    <source>
        <dbReference type="EMBL" id="OAY78075.1"/>
    </source>
</evidence>
<dbReference type="EMBL" id="LSRQ01001377">
    <property type="protein sequence ID" value="OAY78075.1"/>
    <property type="molecule type" value="Genomic_DNA"/>
</dbReference>
<comment type="caution">
    <text evidence="2">The sequence shown here is derived from an EMBL/GenBank/DDBJ whole genome shotgun (WGS) entry which is preliminary data.</text>
</comment>
<reference evidence="2 3" key="1">
    <citation type="journal article" date="2016" name="DNA Res.">
        <title>The draft genome of MD-2 pineapple using hybrid error correction of long reads.</title>
        <authorList>
            <person name="Redwan R.M."/>
            <person name="Saidin A."/>
            <person name="Kumar S.V."/>
        </authorList>
    </citation>
    <scope>NUCLEOTIDE SEQUENCE [LARGE SCALE GENOMIC DNA]</scope>
    <source>
        <strain evidence="3">cv. MD2</strain>
        <tissue evidence="2">Leaf</tissue>
    </source>
</reference>
<dbReference type="AlphaFoldDB" id="A0A199VMX8"/>
<sequence length="175" mass="19937">ERFTSPPSASFLFPPSVASPLLYASFPLLRVPLSACSPSLSLSQVCPFHRHHFERLPPLLRRRRPHGASVEPPGRESLQHPCRLPRDPQPRRSNLHCHHLLLPPPRPKKLIGPRLYTDRGDLEQPCDFWQNPASFHEVFIVIVVIIFIIIPVFVHSFGSFSFGMAEIAHVVYCMK</sequence>